<proteinExistence type="predicted"/>
<keyword evidence="2" id="KW-1185">Reference proteome</keyword>
<reference evidence="1 2" key="1">
    <citation type="journal article" date="2017" name="G3 (Bethesda)">
        <title>The Physical Genome Mapping of Anopheles albimanus Corrected Scaffold Misassemblies and Identified Interarm Rearrangements in Genus Anopheles.</title>
        <authorList>
            <person name="Artemov G.N."/>
            <person name="Peery A.N."/>
            <person name="Jiang X."/>
            <person name="Tu Z."/>
            <person name="Stegniy V.N."/>
            <person name="Sharakhova M.V."/>
            <person name="Sharakhov I.V."/>
        </authorList>
    </citation>
    <scope>NUCLEOTIDE SEQUENCE [LARGE SCALE GENOMIC DNA]</scope>
    <source>
        <strain evidence="1 2">ALBI9_A</strain>
    </source>
</reference>
<dbReference type="AlphaFoldDB" id="A0A182FY95"/>
<reference evidence="1" key="2">
    <citation type="submission" date="2022-08" db="UniProtKB">
        <authorList>
            <consortium name="EnsemblMetazoa"/>
        </authorList>
    </citation>
    <scope>IDENTIFICATION</scope>
    <source>
        <strain evidence="1">STECLA/ALBI9_A</strain>
    </source>
</reference>
<accession>A0A182FY95</accession>
<name>A0A182FY95_ANOAL</name>
<dbReference type="EnsemblMetazoa" id="AALB014593-RA">
    <property type="protein sequence ID" value="AALB014593-PA"/>
    <property type="gene ID" value="AALB014593"/>
</dbReference>
<protein>
    <submittedName>
        <fullName evidence="1">Uncharacterized protein</fullName>
    </submittedName>
</protein>
<dbReference type="VEuPathDB" id="VectorBase:AALB014593"/>
<evidence type="ECO:0000313" key="2">
    <source>
        <dbReference type="Proteomes" id="UP000069272"/>
    </source>
</evidence>
<organism evidence="1 2">
    <name type="scientific">Anopheles albimanus</name>
    <name type="common">New world malaria mosquito</name>
    <dbReference type="NCBI Taxonomy" id="7167"/>
    <lineage>
        <taxon>Eukaryota</taxon>
        <taxon>Metazoa</taxon>
        <taxon>Ecdysozoa</taxon>
        <taxon>Arthropoda</taxon>
        <taxon>Hexapoda</taxon>
        <taxon>Insecta</taxon>
        <taxon>Pterygota</taxon>
        <taxon>Neoptera</taxon>
        <taxon>Endopterygota</taxon>
        <taxon>Diptera</taxon>
        <taxon>Nematocera</taxon>
        <taxon>Culicoidea</taxon>
        <taxon>Culicidae</taxon>
        <taxon>Anophelinae</taxon>
        <taxon>Anopheles</taxon>
    </lineage>
</organism>
<dbReference type="Proteomes" id="UP000069272">
    <property type="component" value="Chromosome X"/>
</dbReference>
<evidence type="ECO:0000313" key="1">
    <source>
        <dbReference type="EnsemblMetazoa" id="AALB014593-PA"/>
    </source>
</evidence>
<sequence>MLLEDRSEFFLGNGLRHRRCDRYRDKEPRAA</sequence>